<name>A0A3M7QG71_BRAPC</name>
<dbReference type="OrthoDB" id="263481at2759"/>
<protein>
    <submittedName>
        <fullName evidence="1">Uncharacterized protein</fullName>
    </submittedName>
</protein>
<evidence type="ECO:0000313" key="1">
    <source>
        <dbReference type="EMBL" id="RNA10041.1"/>
    </source>
</evidence>
<evidence type="ECO:0000313" key="2">
    <source>
        <dbReference type="Proteomes" id="UP000276133"/>
    </source>
</evidence>
<dbReference type="AlphaFoldDB" id="A0A3M7QG71"/>
<sequence length="72" mass="8191">MSMFGQTIKSYSTLQSSCLTLVGIVFGELNFKNYYNHNSSVGTILITREVKSELTQLSEFSDMSLNEIMIYH</sequence>
<gene>
    <name evidence="1" type="ORF">BpHYR1_001394</name>
</gene>
<dbReference type="Proteomes" id="UP000276133">
    <property type="component" value="Unassembled WGS sequence"/>
</dbReference>
<dbReference type="EMBL" id="REGN01006314">
    <property type="protein sequence ID" value="RNA10041.1"/>
    <property type="molecule type" value="Genomic_DNA"/>
</dbReference>
<comment type="caution">
    <text evidence="1">The sequence shown here is derived from an EMBL/GenBank/DDBJ whole genome shotgun (WGS) entry which is preliminary data.</text>
</comment>
<proteinExistence type="predicted"/>
<reference evidence="1 2" key="1">
    <citation type="journal article" date="2018" name="Sci. Rep.">
        <title>Genomic signatures of local adaptation to the degree of environmental predictability in rotifers.</title>
        <authorList>
            <person name="Franch-Gras L."/>
            <person name="Hahn C."/>
            <person name="Garcia-Roger E.M."/>
            <person name="Carmona M.J."/>
            <person name="Serra M."/>
            <person name="Gomez A."/>
        </authorList>
    </citation>
    <scope>NUCLEOTIDE SEQUENCE [LARGE SCALE GENOMIC DNA]</scope>
    <source>
        <strain evidence="1">HYR1</strain>
    </source>
</reference>
<keyword evidence="2" id="KW-1185">Reference proteome</keyword>
<accession>A0A3M7QG71</accession>
<organism evidence="1 2">
    <name type="scientific">Brachionus plicatilis</name>
    <name type="common">Marine rotifer</name>
    <name type="synonym">Brachionus muelleri</name>
    <dbReference type="NCBI Taxonomy" id="10195"/>
    <lineage>
        <taxon>Eukaryota</taxon>
        <taxon>Metazoa</taxon>
        <taxon>Spiralia</taxon>
        <taxon>Gnathifera</taxon>
        <taxon>Rotifera</taxon>
        <taxon>Eurotatoria</taxon>
        <taxon>Monogononta</taxon>
        <taxon>Pseudotrocha</taxon>
        <taxon>Ploima</taxon>
        <taxon>Brachionidae</taxon>
        <taxon>Brachionus</taxon>
    </lineage>
</organism>